<name>A0A074S4M8_9AGAM</name>
<sequence length="103" mass="12069">MPGQFEPDEFGIDELYDPLEKASVGTLLIHGGDHDPWISPDELETIIQLMPDLVCIEMDCWVYTREYCRALERPHDSHPHPFPQIEYLHFSWARILDETAFKL</sequence>
<dbReference type="Proteomes" id="UP000027456">
    <property type="component" value="Unassembled WGS sequence"/>
</dbReference>
<protein>
    <submittedName>
        <fullName evidence="1">Uncharacterized protein</fullName>
    </submittedName>
</protein>
<keyword evidence="2" id="KW-1185">Reference proteome</keyword>
<feature type="non-terminal residue" evidence="1">
    <location>
        <position position="103"/>
    </location>
</feature>
<gene>
    <name evidence="1" type="ORF">V565_322890</name>
</gene>
<comment type="caution">
    <text evidence="1">The sequence shown here is derived from an EMBL/GenBank/DDBJ whole genome shotgun (WGS) entry which is preliminary data.</text>
</comment>
<reference evidence="1 2" key="1">
    <citation type="submission" date="2013-12" db="EMBL/GenBank/DDBJ databases">
        <authorList>
            <person name="Cubeta M."/>
            <person name="Pakala S."/>
            <person name="Fedorova N."/>
            <person name="Thomas E."/>
            <person name="Dean R."/>
            <person name="Jabaji S."/>
            <person name="Neate S."/>
            <person name="Toda T."/>
            <person name="Tavantzis S."/>
            <person name="Vilgalys R."/>
            <person name="Bharathan N."/>
            <person name="Pakala S."/>
            <person name="Losada L.S."/>
            <person name="Zafar N."/>
            <person name="Nierman W."/>
        </authorList>
    </citation>
    <scope>NUCLEOTIDE SEQUENCE [LARGE SCALE GENOMIC DNA]</scope>
    <source>
        <strain evidence="1 2">123E</strain>
    </source>
</reference>
<organism evidence="1 2">
    <name type="scientific">Rhizoctonia solani 123E</name>
    <dbReference type="NCBI Taxonomy" id="1423351"/>
    <lineage>
        <taxon>Eukaryota</taxon>
        <taxon>Fungi</taxon>
        <taxon>Dikarya</taxon>
        <taxon>Basidiomycota</taxon>
        <taxon>Agaricomycotina</taxon>
        <taxon>Agaricomycetes</taxon>
        <taxon>Cantharellales</taxon>
        <taxon>Ceratobasidiaceae</taxon>
        <taxon>Rhizoctonia</taxon>
    </lineage>
</organism>
<dbReference type="HOGENOM" id="CLU_2270259_0_0_1"/>
<dbReference type="AlphaFoldDB" id="A0A074S4M8"/>
<proteinExistence type="predicted"/>
<evidence type="ECO:0000313" key="2">
    <source>
        <dbReference type="Proteomes" id="UP000027456"/>
    </source>
</evidence>
<dbReference type="EMBL" id="AZST01002298">
    <property type="protein sequence ID" value="KEP45067.1"/>
    <property type="molecule type" value="Genomic_DNA"/>
</dbReference>
<accession>A0A074S4M8</accession>
<evidence type="ECO:0000313" key="1">
    <source>
        <dbReference type="EMBL" id="KEP45067.1"/>
    </source>
</evidence>